<dbReference type="PANTHER" id="PTHR21213:SF0">
    <property type="entry name" value="ZINC FINGER PROTEIN 706"/>
    <property type="match status" value="1"/>
</dbReference>
<keyword evidence="3" id="KW-0963">Cytoplasm</keyword>
<evidence type="ECO:0000256" key="1">
    <source>
        <dbReference type="ARBA" id="ARBA00004123"/>
    </source>
</evidence>
<reference evidence="6" key="1">
    <citation type="journal article" date="2015" name="PLoS Negl. Trop. Dis.">
        <title>Deep Sequencing Analysis of the Ixodes ricinus Haemocytome.</title>
        <authorList>
            <person name="Kotsyfakis M."/>
            <person name="Kopacek P."/>
            <person name="Franta Z."/>
            <person name="Pedra J.H."/>
            <person name="Ribeiro J.M."/>
        </authorList>
    </citation>
    <scope>NUCLEOTIDE SEQUENCE</scope>
</reference>
<keyword evidence="4" id="KW-0539">Nucleus</keyword>
<dbReference type="Gene3D" id="4.10.1050.10">
    <property type="entry name" value="At2g23090-like"/>
    <property type="match status" value="1"/>
</dbReference>
<dbReference type="PANTHER" id="PTHR21213">
    <property type="entry name" value="GEO09665P1-RELATED"/>
    <property type="match status" value="1"/>
</dbReference>
<dbReference type="AlphaFoldDB" id="A0A090X964"/>
<comment type="subcellular location">
    <subcellularLocation>
        <location evidence="2">Cytoplasm</location>
    </subcellularLocation>
    <subcellularLocation>
        <location evidence="1">Nucleus</location>
    </subcellularLocation>
</comment>
<feature type="region of interest" description="Disordered" evidence="5">
    <location>
        <begin position="1"/>
        <end position="41"/>
    </location>
</feature>
<dbReference type="InterPro" id="IPR045230">
    <property type="entry name" value="MBS1/2-like"/>
</dbReference>
<evidence type="ECO:0000256" key="3">
    <source>
        <dbReference type="ARBA" id="ARBA00022490"/>
    </source>
</evidence>
<feature type="compositionally biased region" description="Basic and acidic residues" evidence="5">
    <location>
        <begin position="54"/>
        <end position="76"/>
    </location>
</feature>
<dbReference type="SUPFAM" id="SSF118359">
    <property type="entry name" value="Expressed protein At2g23090/F21P24.15"/>
    <property type="match status" value="1"/>
</dbReference>
<evidence type="ECO:0000313" key="6">
    <source>
        <dbReference type="EMBL" id="JAC92409.1"/>
    </source>
</evidence>
<dbReference type="InterPro" id="IPR026939">
    <property type="entry name" value="ZNF706/At2g23090_sf"/>
</dbReference>
<name>A0A090X964_IXORI</name>
<sequence length="120" mass="13464">MARGQQKIQSQQKAQKKADAIRKQQNHVPKGGHSQGIGGTTCTVCKAQMPDPKTYKQHFENKHPKMELPRRPEGGLRHVARSFGDSRGVPLWRPGLVARPPPVFYTPLYSSPPEERKQSS</sequence>
<dbReference type="EMBL" id="GBIH01002301">
    <property type="protein sequence ID" value="JAC92409.1"/>
    <property type="molecule type" value="mRNA"/>
</dbReference>
<evidence type="ECO:0000256" key="5">
    <source>
        <dbReference type="SAM" id="MobiDB-lite"/>
    </source>
</evidence>
<protein>
    <submittedName>
        <fullName evidence="6">Putative secreted salivary gland peptide</fullName>
    </submittedName>
</protein>
<evidence type="ECO:0000256" key="4">
    <source>
        <dbReference type="ARBA" id="ARBA00023242"/>
    </source>
</evidence>
<feature type="region of interest" description="Disordered" evidence="5">
    <location>
        <begin position="54"/>
        <end position="97"/>
    </location>
</feature>
<evidence type="ECO:0000256" key="2">
    <source>
        <dbReference type="ARBA" id="ARBA00004496"/>
    </source>
</evidence>
<feature type="compositionally biased region" description="Low complexity" evidence="5">
    <location>
        <begin position="1"/>
        <end position="13"/>
    </location>
</feature>
<proteinExistence type="evidence at transcript level"/>
<dbReference type="GO" id="GO:0005634">
    <property type="term" value="C:nucleus"/>
    <property type="evidence" value="ECO:0007669"/>
    <property type="project" value="UniProtKB-SubCell"/>
</dbReference>
<organism evidence="6">
    <name type="scientific">Ixodes ricinus</name>
    <name type="common">Common tick</name>
    <name type="synonym">Acarus ricinus</name>
    <dbReference type="NCBI Taxonomy" id="34613"/>
    <lineage>
        <taxon>Eukaryota</taxon>
        <taxon>Metazoa</taxon>
        <taxon>Ecdysozoa</taxon>
        <taxon>Arthropoda</taxon>
        <taxon>Chelicerata</taxon>
        <taxon>Arachnida</taxon>
        <taxon>Acari</taxon>
        <taxon>Parasitiformes</taxon>
        <taxon>Ixodida</taxon>
        <taxon>Ixodoidea</taxon>
        <taxon>Ixodidae</taxon>
        <taxon>Ixodinae</taxon>
        <taxon>Ixodes</taxon>
    </lineage>
</organism>
<accession>A0A090X964</accession>
<dbReference type="GO" id="GO:0005737">
    <property type="term" value="C:cytoplasm"/>
    <property type="evidence" value="ECO:0007669"/>
    <property type="project" value="UniProtKB-SubCell"/>
</dbReference>